<name>A0ACC1N055_9HYPO</name>
<protein>
    <submittedName>
        <fullName evidence="1">Uncharacterized protein</fullName>
    </submittedName>
</protein>
<sequence length="526" mass="56421">MKYAELATGRARAGASWSDKFLVIPGLILGNALALSLLLLHRFRWASSTRSAIWITQNGTAVGIIVQLISQLMGLAVMQTLSIWAGALTPVFTTSSSINSISIPSYSNSSLLTAGLSFVDNGIITQTTRLGTFTFMPETHFQGFILNNAQQAFNPSTNVSAHQKFDASGYLYSTRSFGVGSSAGLTDSITESVTSYNFSENGLRARVNCIYNDSTQYRLEPLRTPSGWRLHVYNAVGFLPNSVKSIYAAAGLGDSEVTAVAGGSNNGTHYVAFATMPSTNYPWLSKMQCQVFYEPTRFLVRVNVTDKSIAVQPGSIAAVQIPNQDMLAAIATYKIGHLGSIFSSTQFTSVIGDTLNRNIQAVTDARGGGNATALTGVSVALESMLDSFLEALSSAQLQIARSSESTDVQIQSLAVVFGRESYIYAVFAVTLAVTLLYLGELGWTKAWVNAPIFDFGKIEQVIIASSNGGSNLAEKCRQMAEEGSIAQMTVTLIDQEKSSALVLLTDDSNPQGLVHESCDIEDPDEL</sequence>
<accession>A0ACC1N055</accession>
<organism evidence="1 2">
    <name type="scientific">Zarea fungicola</name>
    <dbReference type="NCBI Taxonomy" id="93591"/>
    <lineage>
        <taxon>Eukaryota</taxon>
        <taxon>Fungi</taxon>
        <taxon>Dikarya</taxon>
        <taxon>Ascomycota</taxon>
        <taxon>Pezizomycotina</taxon>
        <taxon>Sordariomycetes</taxon>
        <taxon>Hypocreomycetidae</taxon>
        <taxon>Hypocreales</taxon>
        <taxon>Cordycipitaceae</taxon>
        <taxon>Zarea</taxon>
    </lineage>
</organism>
<reference evidence="1" key="1">
    <citation type="submission" date="2022-08" db="EMBL/GenBank/DDBJ databases">
        <title>Genome Sequence of Lecanicillium fungicola.</title>
        <authorList>
            <person name="Buettner E."/>
        </authorList>
    </citation>
    <scope>NUCLEOTIDE SEQUENCE</scope>
    <source>
        <strain evidence="1">Babe33</strain>
    </source>
</reference>
<keyword evidence="2" id="KW-1185">Reference proteome</keyword>
<evidence type="ECO:0000313" key="1">
    <source>
        <dbReference type="EMBL" id="KAJ2972274.1"/>
    </source>
</evidence>
<dbReference type="EMBL" id="JANJQO010001181">
    <property type="protein sequence ID" value="KAJ2972274.1"/>
    <property type="molecule type" value="Genomic_DNA"/>
</dbReference>
<comment type="caution">
    <text evidence="1">The sequence shown here is derived from an EMBL/GenBank/DDBJ whole genome shotgun (WGS) entry which is preliminary data.</text>
</comment>
<proteinExistence type="predicted"/>
<evidence type="ECO:0000313" key="2">
    <source>
        <dbReference type="Proteomes" id="UP001143910"/>
    </source>
</evidence>
<gene>
    <name evidence="1" type="ORF">NQ176_g7251</name>
</gene>
<dbReference type="Proteomes" id="UP001143910">
    <property type="component" value="Unassembled WGS sequence"/>
</dbReference>